<dbReference type="Gene3D" id="1.10.10.10">
    <property type="entry name" value="Winged helix-like DNA-binding domain superfamily/Winged helix DNA-binding domain"/>
    <property type="match status" value="1"/>
</dbReference>
<keyword evidence="7" id="KW-1185">Reference proteome</keyword>
<keyword evidence="4" id="KW-0804">Transcription</keyword>
<dbReference type="PROSITE" id="PS50931">
    <property type="entry name" value="HTH_LYSR"/>
    <property type="match status" value="1"/>
</dbReference>
<dbReference type="EMBL" id="JBHLZN010000002">
    <property type="protein sequence ID" value="MFB9886322.1"/>
    <property type="molecule type" value="Genomic_DNA"/>
</dbReference>
<comment type="similarity">
    <text evidence="1">Belongs to the LysR transcriptional regulatory family.</text>
</comment>
<dbReference type="CDD" id="cd05466">
    <property type="entry name" value="PBP2_LTTR_substrate"/>
    <property type="match status" value="1"/>
</dbReference>
<organism evidence="6 7">
    <name type="scientific">Balneatrix alpica</name>
    <dbReference type="NCBI Taxonomy" id="75684"/>
    <lineage>
        <taxon>Bacteria</taxon>
        <taxon>Pseudomonadati</taxon>
        <taxon>Pseudomonadota</taxon>
        <taxon>Gammaproteobacteria</taxon>
        <taxon>Oceanospirillales</taxon>
        <taxon>Balneatrichaceae</taxon>
        <taxon>Balneatrix</taxon>
    </lineage>
</organism>
<proteinExistence type="inferred from homology"/>
<evidence type="ECO:0000259" key="5">
    <source>
        <dbReference type="PROSITE" id="PS50931"/>
    </source>
</evidence>
<feature type="domain" description="HTH lysR-type" evidence="5">
    <location>
        <begin position="11"/>
        <end position="68"/>
    </location>
</feature>
<dbReference type="InterPro" id="IPR036390">
    <property type="entry name" value="WH_DNA-bd_sf"/>
</dbReference>
<dbReference type="Pfam" id="PF03466">
    <property type="entry name" value="LysR_substrate"/>
    <property type="match status" value="1"/>
</dbReference>
<dbReference type="RefSeq" id="WP_051527452.1">
    <property type="nucleotide sequence ID" value="NZ_JAUESS010000011.1"/>
</dbReference>
<accession>A0ABV5ZAP4</accession>
<dbReference type="InterPro" id="IPR005119">
    <property type="entry name" value="LysR_subst-bd"/>
</dbReference>
<dbReference type="Gene3D" id="3.40.190.290">
    <property type="match status" value="1"/>
</dbReference>
<evidence type="ECO:0000313" key="6">
    <source>
        <dbReference type="EMBL" id="MFB9886322.1"/>
    </source>
</evidence>
<keyword evidence="2" id="KW-0805">Transcription regulation</keyword>
<dbReference type="InterPro" id="IPR036388">
    <property type="entry name" value="WH-like_DNA-bd_sf"/>
</dbReference>
<sequence>MASTQQLLRNLDWNLLYTYVVIVDEGSITAAARRLHLSQPSISNALKRLEAHLGIRLIERKKGSFALTYQGQQLYEECAAACRILERLLGRFADTQELQGELRIQVASHAHCPPLDATLGLFHQRYPQVSFDIKAVPSVEILAQVAAGQADIGIGTVQKPHGSLAFALLGHEQMGLYCGRAHPLYGRHDLTPADLRGLDYVAFESEQPKEGLQSVARLRAELDISGYLVAVSPNEEEVLRLIRAGVGYGALTLDTAKPLLASGELWQLPPYRDLPTIDVHLITSTQNPLSPAAQAFVSLLQEQAQQHLRQRYFCQGEAGLRSEQDGGAAC</sequence>
<dbReference type="PRINTS" id="PR00039">
    <property type="entry name" value="HTHLYSR"/>
</dbReference>
<evidence type="ECO:0000256" key="2">
    <source>
        <dbReference type="ARBA" id="ARBA00023015"/>
    </source>
</evidence>
<dbReference type="InterPro" id="IPR000847">
    <property type="entry name" value="LysR_HTH_N"/>
</dbReference>
<dbReference type="Pfam" id="PF00126">
    <property type="entry name" value="HTH_1"/>
    <property type="match status" value="1"/>
</dbReference>
<evidence type="ECO:0000256" key="3">
    <source>
        <dbReference type="ARBA" id="ARBA00023125"/>
    </source>
</evidence>
<dbReference type="Proteomes" id="UP001589628">
    <property type="component" value="Unassembled WGS sequence"/>
</dbReference>
<dbReference type="SUPFAM" id="SSF46785">
    <property type="entry name" value="Winged helix' DNA-binding domain"/>
    <property type="match status" value="1"/>
</dbReference>
<dbReference type="SUPFAM" id="SSF53850">
    <property type="entry name" value="Periplasmic binding protein-like II"/>
    <property type="match status" value="1"/>
</dbReference>
<name>A0ABV5ZAP4_9GAMM</name>
<gene>
    <name evidence="6" type="ORF">ACFFLH_07875</name>
</gene>
<comment type="caution">
    <text evidence="6">The sequence shown here is derived from an EMBL/GenBank/DDBJ whole genome shotgun (WGS) entry which is preliminary data.</text>
</comment>
<keyword evidence="3" id="KW-0238">DNA-binding</keyword>
<dbReference type="PANTHER" id="PTHR30126">
    <property type="entry name" value="HTH-TYPE TRANSCRIPTIONAL REGULATOR"/>
    <property type="match status" value="1"/>
</dbReference>
<evidence type="ECO:0000256" key="1">
    <source>
        <dbReference type="ARBA" id="ARBA00009437"/>
    </source>
</evidence>
<protein>
    <submittedName>
        <fullName evidence="6">LysR family transcriptional regulator</fullName>
    </submittedName>
</protein>
<evidence type="ECO:0000313" key="7">
    <source>
        <dbReference type="Proteomes" id="UP001589628"/>
    </source>
</evidence>
<evidence type="ECO:0000256" key="4">
    <source>
        <dbReference type="ARBA" id="ARBA00023163"/>
    </source>
</evidence>
<dbReference type="PANTHER" id="PTHR30126:SF91">
    <property type="entry name" value="LYSR FAMILY TRANSCRIPTIONAL REGULATOR"/>
    <property type="match status" value="1"/>
</dbReference>
<reference evidence="6 7" key="1">
    <citation type="submission" date="2024-09" db="EMBL/GenBank/DDBJ databases">
        <authorList>
            <person name="Sun Q."/>
            <person name="Mori K."/>
        </authorList>
    </citation>
    <scope>NUCLEOTIDE SEQUENCE [LARGE SCALE GENOMIC DNA]</scope>
    <source>
        <strain evidence="6 7">ATCC 51285</strain>
    </source>
</reference>